<dbReference type="GO" id="GO:0016787">
    <property type="term" value="F:hydrolase activity"/>
    <property type="evidence" value="ECO:0007669"/>
    <property type="project" value="UniProtKB-KW"/>
</dbReference>
<evidence type="ECO:0000256" key="3">
    <source>
        <dbReference type="SAM" id="SignalP"/>
    </source>
</evidence>
<dbReference type="Gene3D" id="3.40.50.1820">
    <property type="entry name" value="alpha/beta hydrolase"/>
    <property type="match status" value="1"/>
</dbReference>
<feature type="domain" description="BD-FAE-like" evidence="4">
    <location>
        <begin position="75"/>
        <end position="264"/>
    </location>
</feature>
<keyword evidence="6" id="KW-1185">Reference proteome</keyword>
<feature type="signal peptide" evidence="3">
    <location>
        <begin position="1"/>
        <end position="29"/>
    </location>
</feature>
<dbReference type="InterPro" id="IPR006311">
    <property type="entry name" value="TAT_signal"/>
</dbReference>
<gene>
    <name evidence="5" type="ORF">M6D93_02310</name>
</gene>
<feature type="chain" id="PRO_5046053902" evidence="3">
    <location>
        <begin position="30"/>
        <end position="308"/>
    </location>
</feature>
<dbReference type="PANTHER" id="PTHR48081">
    <property type="entry name" value="AB HYDROLASE SUPERFAMILY PROTEIN C4A8.06C"/>
    <property type="match status" value="1"/>
</dbReference>
<dbReference type="PANTHER" id="PTHR48081:SF33">
    <property type="entry name" value="KYNURENINE FORMAMIDASE"/>
    <property type="match status" value="1"/>
</dbReference>
<dbReference type="RefSeq" id="WP_249772638.1">
    <property type="nucleotide sequence ID" value="NZ_CP097332.1"/>
</dbReference>
<dbReference type="Proteomes" id="UP001056336">
    <property type="component" value="Chromosome"/>
</dbReference>
<evidence type="ECO:0000256" key="1">
    <source>
        <dbReference type="ARBA" id="ARBA00022801"/>
    </source>
</evidence>
<dbReference type="InterPro" id="IPR050300">
    <property type="entry name" value="GDXG_lipolytic_enzyme"/>
</dbReference>
<reference evidence="5" key="2">
    <citation type="submission" date="2022-05" db="EMBL/GenBank/DDBJ databases">
        <authorList>
            <person name="Kim J.-S."/>
            <person name="Lee K."/>
            <person name="Suh M."/>
            <person name="Eom M."/>
            <person name="Kim J.-S."/>
            <person name="Kim D.-S."/>
            <person name="Ko S.-H."/>
            <person name="Shin Y."/>
            <person name="Lee J.-S."/>
        </authorList>
    </citation>
    <scope>NUCLEOTIDE SEQUENCE</scope>
    <source>
        <strain evidence="5">N237</strain>
    </source>
</reference>
<dbReference type="PROSITE" id="PS51318">
    <property type="entry name" value="TAT"/>
    <property type="match status" value="1"/>
</dbReference>
<dbReference type="InterPro" id="IPR029058">
    <property type="entry name" value="AB_hydrolase_fold"/>
</dbReference>
<name>A0ABY4R120_9ACTN</name>
<organism evidence="5 6">
    <name type="scientific">Jatrophihabitans telluris</name>
    <dbReference type="NCBI Taxonomy" id="2038343"/>
    <lineage>
        <taxon>Bacteria</taxon>
        <taxon>Bacillati</taxon>
        <taxon>Actinomycetota</taxon>
        <taxon>Actinomycetes</taxon>
        <taxon>Jatrophihabitantales</taxon>
        <taxon>Jatrophihabitantaceae</taxon>
        <taxon>Jatrophihabitans</taxon>
    </lineage>
</organism>
<proteinExistence type="predicted"/>
<feature type="region of interest" description="Disordered" evidence="2">
    <location>
        <begin position="39"/>
        <end position="65"/>
    </location>
</feature>
<evidence type="ECO:0000313" key="5">
    <source>
        <dbReference type="EMBL" id="UQX88845.1"/>
    </source>
</evidence>
<evidence type="ECO:0000313" key="6">
    <source>
        <dbReference type="Proteomes" id="UP001056336"/>
    </source>
</evidence>
<accession>A0ABY4R120</accession>
<protein>
    <submittedName>
        <fullName evidence="5">Alpha/beta hydrolase</fullName>
    </submittedName>
</protein>
<reference evidence="5" key="1">
    <citation type="journal article" date="2018" name="Int. J. Syst. Evol. Microbiol.">
        <title>Jatrophihabitans telluris sp. nov., isolated from sediment soil of lava forest wetlands and the emended description of the genus Jatrophihabitans.</title>
        <authorList>
            <person name="Lee K.C."/>
            <person name="Suh M.K."/>
            <person name="Eom M.K."/>
            <person name="Kim K.K."/>
            <person name="Kim J.S."/>
            <person name="Kim D.S."/>
            <person name="Ko S.H."/>
            <person name="Shin Y.K."/>
            <person name="Lee J.S."/>
        </authorList>
    </citation>
    <scope>NUCLEOTIDE SEQUENCE</scope>
    <source>
        <strain evidence="5">N237</strain>
    </source>
</reference>
<sequence>MSSGPPIPRRSLLGLLGLAATTATLSACSASLGRRSSAASGVTMTAARPATASTAGGVRSPERHRYGSDESQWADLYRPRTADRDATIVVIHGGFWRSEYGADLGAPLAADLARRGWTAWNIEYRRVGSGGGWPGTLTDVAAAFDALGAIDSVPSRVLALGHSAGGQLAAWAAARSTLPSAAPGSRPAVAIAGVVAQAGVLDLTSAAVHGVGGSAVPDLIGGSPAQHPERYRWADPTLQLPLSVPLHCIHAHADVNVPYSQSQNYVDAARGAGAVAQLHTVPGDHFSLIDITTPAWSAALSALESLTS</sequence>
<dbReference type="InterPro" id="IPR049492">
    <property type="entry name" value="BD-FAE-like_dom"/>
</dbReference>
<dbReference type="SUPFAM" id="SSF53474">
    <property type="entry name" value="alpha/beta-Hydrolases"/>
    <property type="match status" value="1"/>
</dbReference>
<dbReference type="Pfam" id="PF20434">
    <property type="entry name" value="BD-FAE"/>
    <property type="match status" value="1"/>
</dbReference>
<dbReference type="EMBL" id="CP097332">
    <property type="protein sequence ID" value="UQX88845.1"/>
    <property type="molecule type" value="Genomic_DNA"/>
</dbReference>
<evidence type="ECO:0000256" key="2">
    <source>
        <dbReference type="SAM" id="MobiDB-lite"/>
    </source>
</evidence>
<keyword evidence="3" id="KW-0732">Signal</keyword>
<evidence type="ECO:0000259" key="4">
    <source>
        <dbReference type="Pfam" id="PF20434"/>
    </source>
</evidence>
<keyword evidence="1 5" id="KW-0378">Hydrolase</keyword>